<dbReference type="AlphaFoldDB" id="A0A139HKU3"/>
<evidence type="ECO:0000259" key="2">
    <source>
        <dbReference type="PROSITE" id="PS50006"/>
    </source>
</evidence>
<dbReference type="Gene3D" id="2.60.200.20">
    <property type="match status" value="1"/>
</dbReference>
<feature type="region of interest" description="Disordered" evidence="1">
    <location>
        <begin position="168"/>
        <end position="226"/>
    </location>
</feature>
<dbReference type="STRING" id="321146.A0A139HKU3"/>
<dbReference type="Pfam" id="PF00498">
    <property type="entry name" value="FHA"/>
    <property type="match status" value="1"/>
</dbReference>
<evidence type="ECO:0000313" key="4">
    <source>
        <dbReference type="Proteomes" id="UP000070133"/>
    </source>
</evidence>
<proteinExistence type="predicted"/>
<gene>
    <name evidence="3" type="ORF">AC578_638</name>
</gene>
<accession>A0A139HKU3</accession>
<feature type="domain" description="FHA" evidence="2">
    <location>
        <begin position="57"/>
        <end position="121"/>
    </location>
</feature>
<feature type="compositionally biased region" description="Basic residues" evidence="1">
    <location>
        <begin position="625"/>
        <end position="637"/>
    </location>
</feature>
<feature type="compositionally biased region" description="Polar residues" evidence="1">
    <location>
        <begin position="556"/>
        <end position="575"/>
    </location>
</feature>
<dbReference type="InterPro" id="IPR008984">
    <property type="entry name" value="SMAD_FHA_dom_sf"/>
</dbReference>
<sequence length="676" mass="72887">MPFGFHQDVGANNMASCIISSMPTPAPADLSLAITVSLTEHNSSDRRTIELLPGTPCIIGRASKSDFKNMRSTPNNALFDCPVVSRTHAELRASPWQHPGRQVSITDKSSLHGTTVNDTKLQPNVPFTLHTGDVIKLGDTVSRGKDTHDAVSLIFKRFDHLTAAPTSTRSPITTTRGFHLPIESDQSDFDSDDESIGSNPHEHSSAKTTPEQFKMKSGSQEQPIDLDRTSVALKNVVDLDAEAEDELVFTRAIRPTFPSTIQESVDRDAPIVVPDSIAGEPARSPVNETDSEGEDTTMLRNTGLSQILNAPRSDSDDEPQYPDSASEGNDDEYDNGSMDMEELDEADYDVDSDAHNDSDIDDENDEPELAGQEWPSNRQPSPELGTTDEPRSPPYMPTSPVHSFALPSKPRYDPVRSSQPPAEEVSEKVVAAHGLVDKPASTYTYGYPGSFGTSLMYPATDLSSSSRWDVTAPTVSSFGYQIDHVEKDIAPANFTPSQMFGASAPIFGLDSQVPTAPYYSPPESAFNTWQTSAPMSTAPANADRMAIDNLVEEPAKSTTVRSPQHTVTELTSAPTANVVEDVLPEEVGSTAAKRKADQMEVDESTESAPNKSAKVDAATSTRGTSHQRKQKQPKRSIAKTVAVEAAKLVGYAGIGAAGLAAFLMSPYAQQAIDYLG</sequence>
<evidence type="ECO:0000256" key="1">
    <source>
        <dbReference type="SAM" id="MobiDB-lite"/>
    </source>
</evidence>
<dbReference type="EMBL" id="LFZN01000034">
    <property type="protein sequence ID" value="KXT03026.1"/>
    <property type="molecule type" value="Genomic_DNA"/>
</dbReference>
<feature type="compositionally biased region" description="Acidic residues" evidence="1">
    <location>
        <begin position="359"/>
        <end position="368"/>
    </location>
</feature>
<feature type="compositionally biased region" description="Acidic residues" evidence="1">
    <location>
        <begin position="328"/>
        <end position="351"/>
    </location>
</feature>
<comment type="caution">
    <text evidence="3">The sequence shown here is derived from an EMBL/GenBank/DDBJ whole genome shotgun (WGS) entry which is preliminary data.</text>
</comment>
<feature type="compositionally biased region" description="Polar residues" evidence="1">
    <location>
        <begin position="298"/>
        <end position="308"/>
    </location>
</feature>
<name>A0A139HKU3_9PEZI</name>
<dbReference type="PANTHER" id="PTHR15715:SF37">
    <property type="entry name" value="LD47843P"/>
    <property type="match status" value="1"/>
</dbReference>
<dbReference type="InterPro" id="IPR000253">
    <property type="entry name" value="FHA_dom"/>
</dbReference>
<dbReference type="InterPro" id="IPR051176">
    <property type="entry name" value="Cent_Immune-Sig_Mod"/>
</dbReference>
<dbReference type="Proteomes" id="UP000070133">
    <property type="component" value="Unassembled WGS sequence"/>
</dbReference>
<feature type="region of interest" description="Disordered" evidence="1">
    <location>
        <begin position="555"/>
        <end position="638"/>
    </location>
</feature>
<keyword evidence="4" id="KW-1185">Reference proteome</keyword>
<dbReference type="PROSITE" id="PS50006">
    <property type="entry name" value="FHA_DOMAIN"/>
    <property type="match status" value="1"/>
</dbReference>
<dbReference type="PANTHER" id="PTHR15715">
    <property type="entry name" value="CENTROSOMAL PROTEIN OF 170 KDA"/>
    <property type="match status" value="1"/>
</dbReference>
<reference evidence="3 4" key="1">
    <citation type="submission" date="2015-07" db="EMBL/GenBank/DDBJ databases">
        <title>Comparative genomics of the Sigatoka disease complex on banana suggests a link between parallel evolutionary changes in Pseudocercospora fijiensis and Pseudocercospora eumusae and increased virulence on the banana host.</title>
        <authorList>
            <person name="Chang T.-C."/>
            <person name="Salvucci A."/>
            <person name="Crous P.W."/>
            <person name="Stergiopoulos I."/>
        </authorList>
    </citation>
    <scope>NUCLEOTIDE SEQUENCE [LARGE SCALE GENOMIC DNA]</scope>
    <source>
        <strain evidence="3 4">CBS 114824</strain>
    </source>
</reference>
<evidence type="ECO:0000313" key="3">
    <source>
        <dbReference type="EMBL" id="KXT03026.1"/>
    </source>
</evidence>
<organism evidence="3 4">
    <name type="scientific">Pseudocercospora eumusae</name>
    <dbReference type="NCBI Taxonomy" id="321146"/>
    <lineage>
        <taxon>Eukaryota</taxon>
        <taxon>Fungi</taxon>
        <taxon>Dikarya</taxon>
        <taxon>Ascomycota</taxon>
        <taxon>Pezizomycotina</taxon>
        <taxon>Dothideomycetes</taxon>
        <taxon>Dothideomycetidae</taxon>
        <taxon>Mycosphaerellales</taxon>
        <taxon>Mycosphaerellaceae</taxon>
        <taxon>Pseudocercospora</taxon>
    </lineage>
</organism>
<dbReference type="SMART" id="SM00240">
    <property type="entry name" value="FHA"/>
    <property type="match status" value="1"/>
</dbReference>
<feature type="region of interest" description="Disordered" evidence="1">
    <location>
        <begin position="265"/>
        <end position="424"/>
    </location>
</feature>
<dbReference type="OrthoDB" id="4096268at2759"/>
<protein>
    <recommendedName>
        <fullName evidence="2">FHA domain-containing protein</fullName>
    </recommendedName>
</protein>
<feature type="compositionally biased region" description="Acidic residues" evidence="1">
    <location>
        <begin position="185"/>
        <end position="195"/>
    </location>
</feature>
<feature type="compositionally biased region" description="Polar residues" evidence="1">
    <location>
        <begin position="206"/>
        <end position="222"/>
    </location>
</feature>
<dbReference type="SUPFAM" id="SSF49879">
    <property type="entry name" value="SMAD/FHA domain"/>
    <property type="match status" value="1"/>
</dbReference>